<dbReference type="RefSeq" id="WP_166271202.1">
    <property type="nucleotide sequence ID" value="NZ_CP048029.1"/>
</dbReference>
<reference evidence="3" key="1">
    <citation type="submission" date="2020-01" db="EMBL/GenBank/DDBJ databases">
        <title>Caldichromatium gen. nov., sp. nov., a thermophilic purple sulfur bacterium member of the family Chromatiaceae isolated from Nakabusa hot spring, Japan.</title>
        <authorList>
            <person name="Saini M.K."/>
            <person name="Hanada S."/>
            <person name="Tank M."/>
        </authorList>
    </citation>
    <scope>NUCLEOTIDE SEQUENCE [LARGE SCALE GENOMIC DNA]</scope>
    <source>
        <strain evidence="3">No.7</strain>
    </source>
</reference>
<evidence type="ECO:0000256" key="1">
    <source>
        <dbReference type="SAM" id="SignalP"/>
    </source>
</evidence>
<dbReference type="Proteomes" id="UP000502699">
    <property type="component" value="Chromosome"/>
</dbReference>
<evidence type="ECO:0000313" key="3">
    <source>
        <dbReference type="Proteomes" id="UP000502699"/>
    </source>
</evidence>
<proteinExistence type="predicted"/>
<sequence>MARLIAWGLICCCLPLALSGCLGTIRSSGTHLDPETLILNSASCHLLRVGQTNDVASTDATVILVADTYQIPIQIIIERANRLIKDYERNPAELVSQAIRACELLGELTGTTPALVRFELDGQLRSAWLRVDGAEITPGFAQQTIAELRERRAIGLIINSPGGLVDEARKLGRYLRANGLRTAVDDYCVSACIDVLAGGVERYATPNARLGVHQSRVPRRYSSHEGGQLYVADAFLYLREMGVAADVAIAAAAVPNNRVLLIPLTDALAAGLITSLVERFPTL</sequence>
<feature type="signal peptide" evidence="1">
    <location>
        <begin position="1"/>
        <end position="19"/>
    </location>
</feature>
<feature type="chain" id="PRO_5026101969" evidence="1">
    <location>
        <begin position="20"/>
        <end position="283"/>
    </location>
</feature>
<dbReference type="InterPro" id="IPR029045">
    <property type="entry name" value="ClpP/crotonase-like_dom_sf"/>
</dbReference>
<dbReference type="SUPFAM" id="SSF52096">
    <property type="entry name" value="ClpP/crotonase"/>
    <property type="match status" value="1"/>
</dbReference>
<keyword evidence="1" id="KW-0732">Signal</keyword>
<organism evidence="2 3">
    <name type="scientific">Caldichromatium japonicum</name>
    <dbReference type="NCBI Taxonomy" id="2699430"/>
    <lineage>
        <taxon>Bacteria</taxon>
        <taxon>Pseudomonadati</taxon>
        <taxon>Pseudomonadota</taxon>
        <taxon>Gammaproteobacteria</taxon>
        <taxon>Chromatiales</taxon>
        <taxon>Chromatiaceae</taxon>
        <taxon>Caldichromatium</taxon>
    </lineage>
</organism>
<dbReference type="AlphaFoldDB" id="A0A6G7VEZ1"/>
<evidence type="ECO:0000313" key="2">
    <source>
        <dbReference type="EMBL" id="QIK38445.1"/>
    </source>
</evidence>
<keyword evidence="3" id="KW-1185">Reference proteome</keyword>
<name>A0A6G7VEZ1_9GAMM</name>
<dbReference type="EMBL" id="CP048029">
    <property type="protein sequence ID" value="QIK38445.1"/>
    <property type="molecule type" value="Genomic_DNA"/>
</dbReference>
<dbReference type="Gene3D" id="3.90.226.10">
    <property type="entry name" value="2-enoyl-CoA Hydratase, Chain A, domain 1"/>
    <property type="match status" value="1"/>
</dbReference>
<accession>A0A6G7VEZ1</accession>
<protein>
    <submittedName>
        <fullName evidence="2">Uncharacterized protein</fullName>
    </submittedName>
</protein>
<dbReference type="PROSITE" id="PS51257">
    <property type="entry name" value="PROKAR_LIPOPROTEIN"/>
    <property type="match status" value="1"/>
</dbReference>
<gene>
    <name evidence="2" type="ORF">GWK36_11170</name>
</gene>
<dbReference type="KEGG" id="cjap:GWK36_11170"/>